<protein>
    <recommendedName>
        <fullName evidence="3">Integrase catalytic domain-containing protein</fullName>
    </recommendedName>
</protein>
<feature type="region of interest" description="Disordered" evidence="2">
    <location>
        <begin position="183"/>
        <end position="231"/>
    </location>
</feature>
<proteinExistence type="predicted"/>
<dbReference type="FunFam" id="3.30.420.10:FF:000032">
    <property type="entry name" value="Retrovirus-related Pol polyprotein from transposon 297-like Protein"/>
    <property type="match status" value="1"/>
</dbReference>
<keyword evidence="1" id="KW-0175">Coiled coil</keyword>
<dbReference type="GO" id="GO:0003676">
    <property type="term" value="F:nucleic acid binding"/>
    <property type="evidence" value="ECO:0007669"/>
    <property type="project" value="InterPro"/>
</dbReference>
<evidence type="ECO:0000256" key="2">
    <source>
        <dbReference type="SAM" id="MobiDB-lite"/>
    </source>
</evidence>
<organism evidence="4 5">
    <name type="scientific">Synaphobranchus kaupii</name>
    <name type="common">Kaup's arrowtooth eel</name>
    <dbReference type="NCBI Taxonomy" id="118154"/>
    <lineage>
        <taxon>Eukaryota</taxon>
        <taxon>Metazoa</taxon>
        <taxon>Chordata</taxon>
        <taxon>Craniata</taxon>
        <taxon>Vertebrata</taxon>
        <taxon>Euteleostomi</taxon>
        <taxon>Actinopterygii</taxon>
        <taxon>Neopterygii</taxon>
        <taxon>Teleostei</taxon>
        <taxon>Anguilliformes</taxon>
        <taxon>Synaphobranchidae</taxon>
        <taxon>Synaphobranchus</taxon>
    </lineage>
</organism>
<dbReference type="Proteomes" id="UP001152622">
    <property type="component" value="Chromosome 6"/>
</dbReference>
<keyword evidence="5" id="KW-1185">Reference proteome</keyword>
<dbReference type="Gene3D" id="2.30.30.850">
    <property type="match status" value="1"/>
</dbReference>
<dbReference type="OrthoDB" id="8947436at2759"/>
<dbReference type="Gene3D" id="3.30.420.10">
    <property type="entry name" value="Ribonuclease H-like superfamily/Ribonuclease H"/>
    <property type="match status" value="1"/>
</dbReference>
<dbReference type="InterPro" id="IPR036397">
    <property type="entry name" value="RNaseH_sf"/>
</dbReference>
<evidence type="ECO:0000256" key="1">
    <source>
        <dbReference type="SAM" id="Coils"/>
    </source>
</evidence>
<reference evidence="4" key="1">
    <citation type="journal article" date="2023" name="Science">
        <title>Genome structures resolve the early diversification of teleost fishes.</title>
        <authorList>
            <person name="Parey E."/>
            <person name="Louis A."/>
            <person name="Montfort J."/>
            <person name="Bouchez O."/>
            <person name="Roques C."/>
            <person name="Iampietro C."/>
            <person name="Lluch J."/>
            <person name="Castinel A."/>
            <person name="Donnadieu C."/>
            <person name="Desvignes T."/>
            <person name="Floi Bucao C."/>
            <person name="Jouanno E."/>
            <person name="Wen M."/>
            <person name="Mejri S."/>
            <person name="Dirks R."/>
            <person name="Jansen H."/>
            <person name="Henkel C."/>
            <person name="Chen W.J."/>
            <person name="Zahm M."/>
            <person name="Cabau C."/>
            <person name="Klopp C."/>
            <person name="Thompson A.W."/>
            <person name="Robinson-Rechavi M."/>
            <person name="Braasch I."/>
            <person name="Lecointre G."/>
            <person name="Bobe J."/>
            <person name="Postlethwait J.H."/>
            <person name="Berthelot C."/>
            <person name="Roest Crollius H."/>
            <person name="Guiguen Y."/>
        </authorList>
    </citation>
    <scope>NUCLEOTIDE SEQUENCE</scope>
    <source>
        <strain evidence="4">WJC10195</strain>
    </source>
</reference>
<dbReference type="GO" id="GO:0015074">
    <property type="term" value="P:DNA integration"/>
    <property type="evidence" value="ECO:0007669"/>
    <property type="project" value="InterPro"/>
</dbReference>
<dbReference type="PANTHER" id="PTHR37984:SF5">
    <property type="entry name" value="PROTEIN NYNRIN-LIKE"/>
    <property type="match status" value="1"/>
</dbReference>
<dbReference type="InterPro" id="IPR001584">
    <property type="entry name" value="Integrase_cat-core"/>
</dbReference>
<gene>
    <name evidence="4" type="ORF">SKAU_G00187640</name>
</gene>
<evidence type="ECO:0000259" key="3">
    <source>
        <dbReference type="PROSITE" id="PS50994"/>
    </source>
</evidence>
<feature type="coiled-coil region" evidence="1">
    <location>
        <begin position="457"/>
        <end position="484"/>
    </location>
</feature>
<dbReference type="PROSITE" id="PS50994">
    <property type="entry name" value="INTEGRASE"/>
    <property type="match status" value="1"/>
</dbReference>
<dbReference type="EMBL" id="JAINUF010000006">
    <property type="protein sequence ID" value="KAJ8355970.1"/>
    <property type="molecule type" value="Genomic_DNA"/>
</dbReference>
<comment type="caution">
    <text evidence="4">The sequence shown here is derived from an EMBL/GenBank/DDBJ whole genome shotgun (WGS) entry which is preliminary data.</text>
</comment>
<evidence type="ECO:0000313" key="4">
    <source>
        <dbReference type="EMBL" id="KAJ8355970.1"/>
    </source>
</evidence>
<evidence type="ECO:0000313" key="5">
    <source>
        <dbReference type="Proteomes" id="UP001152622"/>
    </source>
</evidence>
<dbReference type="InterPro" id="IPR012337">
    <property type="entry name" value="RNaseH-like_sf"/>
</dbReference>
<feature type="coiled-coil region" evidence="1">
    <location>
        <begin position="113"/>
        <end position="140"/>
    </location>
</feature>
<dbReference type="SUPFAM" id="SSF53098">
    <property type="entry name" value="Ribonuclease H-like"/>
    <property type="match status" value="1"/>
</dbReference>
<dbReference type="AlphaFoldDB" id="A0A9Q1FDB3"/>
<dbReference type="PANTHER" id="PTHR37984">
    <property type="entry name" value="PROTEIN CBG26694"/>
    <property type="match status" value="1"/>
</dbReference>
<dbReference type="InterPro" id="IPR050951">
    <property type="entry name" value="Retrovirus_Pol_polyprotein"/>
</dbReference>
<accession>A0A9Q1FDB3</accession>
<name>A0A9Q1FDB3_SYNKA</name>
<dbReference type="Pfam" id="PF00665">
    <property type="entry name" value="rve"/>
    <property type="match status" value="1"/>
</dbReference>
<feature type="domain" description="Integrase catalytic" evidence="3">
    <location>
        <begin position="276"/>
        <end position="438"/>
    </location>
</feature>
<sequence length="587" mass="66833">MDSEEQHRVDQKVMDCFGVFYKDLLVRVHNCGVTLAWSNEQILRWYETEGRKLQVKRQFRKLPVVMVYLLRRNDQSLLAGNERVMASTRQLEKTRSEELRRLRAEVEAFAFDKQNWAVQSTAMQRRIAELEQELARSQEYTEALEICCGKVGLPVSAIRQAGSAVASGDAQEDSDEEEVLSLYGKPRRQTVSFEEGPATPRRSAGPTPGTATRSYYRPEEPGKPWQRSPVTPIDLKQYQKELWDEGGELVPHLKQDPLVIIAEVNQGRPGRTNLRRPDPPRGPWESLQLDFIGPLPSARGGYRYCLVIIDKFSKWVEAIPTRNNTANTVARVLANQIIPLWGAPMQIESDQGTHFTGQVTQQVCKMLHIKQSFHVPYRPQSSGMVERVNRTIKEGIAKQIAQHQNKWTEALPTVLTILRATPSRATGLSPYELMTGRLMRLPIDPEVPFSDLGPLVLAKQQVVLEQLRERLKILHAQAALKQQQADMRNEAQFNPTSEIKFTEGDMVMVRVFVKQDAFAPRWHGPYEVKAVCHSCIAVAIRGKLRWYHMSQFNSTALGIRRNLSEELSMTPREDVLKCPPLGQRGEL</sequence>